<evidence type="ECO:0000259" key="1">
    <source>
        <dbReference type="Pfam" id="PF06094"/>
    </source>
</evidence>
<dbReference type="CDD" id="cd06661">
    <property type="entry name" value="GGCT_like"/>
    <property type="match status" value="1"/>
</dbReference>
<dbReference type="OrthoDB" id="2924818at2759"/>
<dbReference type="Proteomes" id="UP000039865">
    <property type="component" value="Unassembled WGS sequence"/>
</dbReference>
<evidence type="ECO:0000313" key="2">
    <source>
        <dbReference type="EMBL" id="CDW79212.1"/>
    </source>
</evidence>
<gene>
    <name evidence="2" type="primary">Contig15417.g16432</name>
    <name evidence="2" type="ORF">STYLEM_8198</name>
</gene>
<evidence type="ECO:0000313" key="3">
    <source>
        <dbReference type="Proteomes" id="UP000039865"/>
    </source>
</evidence>
<dbReference type="SUPFAM" id="SSF110857">
    <property type="entry name" value="Gamma-glutamyl cyclotransferase-like"/>
    <property type="match status" value="1"/>
</dbReference>
<dbReference type="Pfam" id="PF06094">
    <property type="entry name" value="GGACT"/>
    <property type="match status" value="1"/>
</dbReference>
<feature type="domain" description="Gamma-glutamylcyclotransferase AIG2-like" evidence="1">
    <location>
        <begin position="3"/>
        <end position="113"/>
    </location>
</feature>
<dbReference type="InterPro" id="IPR009288">
    <property type="entry name" value="AIG2-like_dom"/>
</dbReference>
<organism evidence="2 3">
    <name type="scientific">Stylonychia lemnae</name>
    <name type="common">Ciliate</name>
    <dbReference type="NCBI Taxonomy" id="5949"/>
    <lineage>
        <taxon>Eukaryota</taxon>
        <taxon>Sar</taxon>
        <taxon>Alveolata</taxon>
        <taxon>Ciliophora</taxon>
        <taxon>Intramacronucleata</taxon>
        <taxon>Spirotrichea</taxon>
        <taxon>Stichotrichia</taxon>
        <taxon>Sporadotrichida</taxon>
        <taxon>Oxytrichidae</taxon>
        <taxon>Stylonychinae</taxon>
        <taxon>Stylonychia</taxon>
    </lineage>
</organism>
<dbReference type="InParanoid" id="A0A078AC81"/>
<keyword evidence="3" id="KW-1185">Reference proteome</keyword>
<dbReference type="AlphaFoldDB" id="A0A078AC81"/>
<proteinExistence type="predicted"/>
<dbReference type="EMBL" id="CCKQ01007789">
    <property type="protein sequence ID" value="CDW79212.1"/>
    <property type="molecule type" value="Genomic_DNA"/>
</dbReference>
<dbReference type="Gene3D" id="3.10.490.10">
    <property type="entry name" value="Gamma-glutamyl cyclotransferase-like"/>
    <property type="match status" value="1"/>
</dbReference>
<sequence>MYVFCYGSNNPHQLSERLTTTIPDIMERSISCTLQNYQRVFAYRSRKWNGSVASVVPVDGAECQGYAVLLSPEEIKRLDVFESYPIMYDRVTVQLMNHQTNDLVEGLVYVMNLRDEFVEPSEAYITACSKTFSTHHYLRNQETFKNNELDYDYDIYDGVSLQLIKTIKVTASIDFLNLSKE</sequence>
<accession>A0A078AC81</accession>
<name>A0A078AC81_STYLE</name>
<dbReference type="InterPro" id="IPR036568">
    <property type="entry name" value="GGCT-like_sf"/>
</dbReference>
<dbReference type="InterPro" id="IPR013024">
    <property type="entry name" value="GGCT-like"/>
</dbReference>
<reference evidence="2 3" key="1">
    <citation type="submission" date="2014-06" db="EMBL/GenBank/DDBJ databases">
        <authorList>
            <person name="Swart Estienne"/>
        </authorList>
    </citation>
    <scope>NUCLEOTIDE SEQUENCE [LARGE SCALE GENOMIC DNA]</scope>
    <source>
        <strain evidence="2 3">130c</strain>
    </source>
</reference>
<protein>
    <recommendedName>
        <fullName evidence="1">Gamma-glutamylcyclotransferase AIG2-like domain-containing protein</fullName>
    </recommendedName>
</protein>